<feature type="compositionally biased region" description="Basic residues" evidence="13">
    <location>
        <begin position="1564"/>
        <end position="1573"/>
    </location>
</feature>
<feature type="compositionally biased region" description="Low complexity" evidence="13">
    <location>
        <begin position="2267"/>
        <end position="2282"/>
    </location>
</feature>
<feature type="compositionally biased region" description="Low complexity" evidence="13">
    <location>
        <begin position="2018"/>
        <end position="2030"/>
    </location>
</feature>
<dbReference type="SUPFAM" id="SSF52279">
    <property type="entry name" value="Beta-D-glucan exohydrolase, C-terminal domain"/>
    <property type="match status" value="1"/>
</dbReference>
<evidence type="ECO:0000256" key="2">
    <source>
        <dbReference type="ARBA" id="ARBA00004613"/>
    </source>
</evidence>
<feature type="compositionally biased region" description="Gly residues" evidence="13">
    <location>
        <begin position="2304"/>
        <end position="2326"/>
    </location>
</feature>
<organism evidence="17 18">
    <name type="scientific">Geodia barretti</name>
    <name type="common">Barrett's horny sponge</name>
    <dbReference type="NCBI Taxonomy" id="519541"/>
    <lineage>
        <taxon>Eukaryota</taxon>
        <taxon>Metazoa</taxon>
        <taxon>Porifera</taxon>
        <taxon>Demospongiae</taxon>
        <taxon>Heteroscleromorpha</taxon>
        <taxon>Tetractinellida</taxon>
        <taxon>Astrophorina</taxon>
        <taxon>Geodiidae</taxon>
        <taxon>Geodia</taxon>
    </lineage>
</organism>
<dbReference type="GO" id="GO:0003723">
    <property type="term" value="F:RNA binding"/>
    <property type="evidence" value="ECO:0007669"/>
    <property type="project" value="UniProtKB-KW"/>
</dbReference>
<evidence type="ECO:0000256" key="11">
    <source>
        <dbReference type="ARBA" id="ARBA00023119"/>
    </source>
</evidence>
<dbReference type="Gene3D" id="1.10.1520.10">
    <property type="entry name" value="Ribonuclease III domain"/>
    <property type="match status" value="2"/>
</dbReference>
<keyword evidence="6" id="KW-0540">Nuclease</keyword>
<dbReference type="GO" id="GO:0009044">
    <property type="term" value="F:xylan 1,4-beta-xylosidase activity"/>
    <property type="evidence" value="ECO:0007669"/>
    <property type="project" value="InterPro"/>
</dbReference>
<dbReference type="GO" id="GO:0034475">
    <property type="term" value="P:U4 snRNA 3'-end processing"/>
    <property type="evidence" value="ECO:0007669"/>
    <property type="project" value="UniProtKB-ARBA"/>
</dbReference>
<evidence type="ECO:0000256" key="7">
    <source>
        <dbReference type="ARBA" id="ARBA00022729"/>
    </source>
</evidence>
<evidence type="ECO:0000259" key="16">
    <source>
        <dbReference type="PROSITE" id="PS51461"/>
    </source>
</evidence>
<gene>
    <name evidence="17" type="ORF">GBAR_LOCUS4615</name>
</gene>
<evidence type="ECO:0000256" key="12">
    <source>
        <dbReference type="ARBA" id="ARBA00023295"/>
    </source>
</evidence>
<dbReference type="InterPro" id="IPR013783">
    <property type="entry name" value="Ig-like_fold"/>
</dbReference>
<feature type="compositionally biased region" description="Low complexity" evidence="13">
    <location>
        <begin position="1755"/>
        <end position="1766"/>
    </location>
</feature>
<keyword evidence="14" id="KW-0472">Membrane</keyword>
<dbReference type="Gene3D" id="2.60.40.10">
    <property type="entry name" value="Immunoglobulins"/>
    <property type="match status" value="1"/>
</dbReference>
<dbReference type="SMART" id="SM00038">
    <property type="entry name" value="COLFI"/>
    <property type="match status" value="1"/>
</dbReference>
<feature type="compositionally biased region" description="Gly residues" evidence="13">
    <location>
        <begin position="1505"/>
        <end position="1514"/>
    </location>
</feature>
<dbReference type="Pfam" id="PF01915">
    <property type="entry name" value="Glyco_hydro_3_C"/>
    <property type="match status" value="1"/>
</dbReference>
<dbReference type="PANTHER" id="PTHR42721">
    <property type="entry name" value="SUGAR HYDROLASE-RELATED"/>
    <property type="match status" value="1"/>
</dbReference>
<feature type="compositionally biased region" description="Low complexity" evidence="13">
    <location>
        <begin position="1848"/>
        <end position="1862"/>
    </location>
</feature>
<feature type="compositionally biased region" description="Basic and acidic residues" evidence="13">
    <location>
        <begin position="2100"/>
        <end position="2109"/>
    </location>
</feature>
<feature type="region of interest" description="Disordered" evidence="13">
    <location>
        <begin position="1408"/>
        <end position="1430"/>
    </location>
</feature>
<keyword evidence="14" id="KW-1133">Transmembrane helix</keyword>
<keyword evidence="12" id="KW-0326">Glycosidase</keyword>
<keyword evidence="11 17" id="KW-0176">Collagen</keyword>
<dbReference type="SMART" id="SM00535">
    <property type="entry name" value="RIBOc"/>
    <property type="match status" value="1"/>
</dbReference>
<keyword evidence="18" id="KW-1185">Reference proteome</keyword>
<feature type="compositionally biased region" description="Basic and acidic residues" evidence="13">
    <location>
        <begin position="1710"/>
        <end position="1720"/>
    </location>
</feature>
<feature type="compositionally biased region" description="Low complexity" evidence="13">
    <location>
        <begin position="2123"/>
        <end position="2135"/>
    </location>
</feature>
<dbReference type="PANTHER" id="PTHR42721:SF3">
    <property type="entry name" value="BETA-D-XYLOSIDASE 5-RELATED"/>
    <property type="match status" value="1"/>
</dbReference>
<evidence type="ECO:0000313" key="18">
    <source>
        <dbReference type="Proteomes" id="UP001174909"/>
    </source>
</evidence>
<dbReference type="GO" id="GO:0031222">
    <property type="term" value="P:arabinan catabolic process"/>
    <property type="evidence" value="ECO:0007669"/>
    <property type="project" value="TreeGrafter"/>
</dbReference>
<feature type="compositionally biased region" description="Gly residues" evidence="13">
    <location>
        <begin position="2350"/>
        <end position="2359"/>
    </location>
</feature>
<dbReference type="GO" id="GO:0034963">
    <property type="term" value="P:box C/D sno(s)RNA processing"/>
    <property type="evidence" value="ECO:0007669"/>
    <property type="project" value="UniProtKB-ARBA"/>
</dbReference>
<feature type="domain" description="RNase III" evidence="15">
    <location>
        <begin position="1092"/>
        <end position="1238"/>
    </location>
</feature>
<feature type="compositionally biased region" description="Gly residues" evidence="13">
    <location>
        <begin position="1592"/>
        <end position="1601"/>
    </location>
</feature>
<dbReference type="Pfam" id="PF01391">
    <property type="entry name" value="Collagen"/>
    <property type="match status" value="5"/>
</dbReference>
<dbReference type="SUPFAM" id="SSF69065">
    <property type="entry name" value="RNase III domain-like"/>
    <property type="match status" value="2"/>
</dbReference>
<evidence type="ECO:0000256" key="1">
    <source>
        <dbReference type="ARBA" id="ARBA00000109"/>
    </source>
</evidence>
<feature type="compositionally biased region" description="Low complexity" evidence="13">
    <location>
        <begin position="1473"/>
        <end position="1489"/>
    </location>
</feature>
<dbReference type="GO" id="GO:0030847">
    <property type="term" value="P:termination of RNA polymerase II transcription, exosome-dependent"/>
    <property type="evidence" value="ECO:0007669"/>
    <property type="project" value="UniProtKB-ARBA"/>
</dbReference>
<feature type="compositionally biased region" description="Gly residues" evidence="13">
    <location>
        <begin position="1628"/>
        <end position="1637"/>
    </location>
</feature>
<accession>A0AA35R9Q9</accession>
<dbReference type="Pfam" id="PF00933">
    <property type="entry name" value="Glyco_hydro_3"/>
    <property type="match status" value="1"/>
</dbReference>
<feature type="domain" description="RNase III" evidence="15">
    <location>
        <begin position="1273"/>
        <end position="1394"/>
    </location>
</feature>
<dbReference type="PROSITE" id="PS50142">
    <property type="entry name" value="RNASE_3_2"/>
    <property type="match status" value="2"/>
</dbReference>
<dbReference type="InterPro" id="IPR002772">
    <property type="entry name" value="Glyco_hydro_3_C"/>
</dbReference>
<dbReference type="InterPro" id="IPR017853">
    <property type="entry name" value="GH"/>
</dbReference>
<sequence length="2775" mass="293354">MQNRDCKQLKMNTRFVYNYIIVFVLPWALEAFPTPSVDCESLPQASYPFCDPNLSPEERATDLVSRLTQEELVGQTSSIAAAITRLGINAYNWRSNCLHGWALSGGPDWLGYTWTVFPVPIGLAATFDRNLILQVAQVTSTEGRALHNEVMSHYNGASQEASGLNCFSPNVNLLRDPRWGRASETFGEDPYLISQLSVAYTKGIQEGSDPTYVKVAACPKHYAVHSGPDQLRSVFTANVTLHDLYDTYLPAFKSQVVGGKAMQIMPAYSGVRCKGEPDGAPDAANPFLLQTVLREEFGGANISVCSDNGGVAEVYSTHHFAASLEEAAALCMNASTDLDLGGDKVYPKYLPLAIKDSLVNIDTIRQAVWRSFYLRIRVGDFDPVSLVPYQWINASQLNTPESQAINLKVALESIVLLKNSGHLPLNIAEAKNIAVIGPNANSSAVLISDYEGIPAFVTTVYDGIKNTGIAAEYAPGCSDVTCSNQKGFDDVLKIVRDADYVVAVMGLDGSVEGEGHDRAHTTCDSEPIDNIALPGCQTALIEAVTSINPRVILVFLNGGPVSIPNLYENKGVLAVIEAFYPGPLGGTAVADVIFGKYNPGGKLPITIFNSTNDVPVATDYNMTTPPGRTYRYYTGRPLFPFGYGLSYTSFKYSQLVLSVNSIEVCSSVNVKVSVQNVGDVQGDEVIQIYVEPPRISGKPFIPNTQLVGFERVGLAPSASHTGNYEVNAYSLSLVDEDGEHYVFPGQYTVVATGGVGDRLTASFSITGPITNVKDFLASVQSYTHSLLPTQDHREPPISKLSRCLKHNDTQISERLAEFCTRYEVTPKAETVTSHVLLGFYSYFLSVSPSLNFADERKSKIVFQEENYTFRGFILVSEQKLQQVPPLSVWQRGCNYTVTVEPLEEAVLEFTKLQALLFEEYLFNDLLQLFDFTHVLKGLDASMLFIPKFSKEGGQVLAMSSVLRWLMAVRIPLPPYLETQLKGNTESDTSKMTSGLIVTNPHLRPSSIRVDRLEWSRQRNGKGRPNIIHFSSVFNEDHKAGHDVEELFRASSKELMLSISTENFILTGLYTDIVEDALFLPLMLNHILYHKSLLKLEKKLNYSFRDRQLLERALTEPSYSQLYTVLAEQVKVTASNCGIRRPLVRAGKSVKSETNVQDLNQRLKDCGKTNTEKLEIRKYLLARDAVHSASEKQRDLLDKNPQPSDSATEEPSATSLDADAHMYANHLEAILGAVYLDGGLSATQQLIAQLFFPERDHPAGDRHMIPHSPILQKLVHLEESTGVEFRHIRLLAKAFTHSSMQYSHLVGGNYEKLEHLGDAVLQFLVSDYLYRKFPTFHEGQFSLLRASLVQNKQLAQLCKELGFDQYIRYEGTEVGTKILADVVESYVAALLLDMGLDYCQKFLQTQVVGQPPPPSGTPADPTDPTISGLPQAPIPYDPYYYPFTNPYYNPYDPYQTWPDPLCTGPPGHPGPQGPRGHPGPAGRPGRSGFPGEKGRSGRPGPVGHDGMAGGKGVSGYPGPPGHPGLPGDQGRKGEEGEEGSQGHTGASGRQGPQALPGARGPPGHKGVKGARGMKGRQSDRGPNGDPGRKGEPGTPGIGGFKGLVGLIGSPGVHGKEGPMGYTGPQGPPGTAGGQGPRGPEGPKGRSGPIGPPGRPGVPGRIGEPGPDGEIGPPGPRGHTGLTGSKGPKGRQGPVGREGEMGLKGVMGHPGPRGEKGERGRTGDGGTKGRKGELGYPGFPGIQGDPGLDGDPGRPGSPGDMGPPGDDGFPGPMVNTNTTWFMSCVSRISIIVWTGSSRALPGILVQTDDLDLWVLMGSQVLQAIQESLGPRQGLPGFSGPPGKPGAPGIKGEIGLNGIPGSPGRKGPPGPLGHQGRKGSIGPKGFRGVPGPTGAPGVKGYRGSVGIPGHTGEKGPLGSPGHDGENGLPGPPGMKGGRGISGPQGIIGPLGPKGQKGTQGPKGHKGEPGNKGLQGATGIPGTTGVMGGKGVKGDPGFRGERGKKGDLGERGIPGNPGPNGAPGADGAPGLMGPKGVLGPPGNRGRPGHDGRAGLVGTKGEKGAPAADGAPGRTGPKGLPGFKGKSATTGPQGPKGELGPQGNKGEKARKGEDGLNGGRGPKGKPGRPGVKGVRGFPGPKGRRGDMGDRGILGLDGTAGTDGLPGAKGKTGEEGERGDKGDKGLSGHKGKKGLAGPKGFEGSKGEQGPIGLAGIKGTTGITGLRGDDGDHGRHGMPGVPGPAGRQGPPGGVGIKGVNGATGDTGERGYKGVEGPPGEPGVQGFEGPQGRRGPTSDRGPKGYPGEDGDGGSPGPKGGRGLKGFKGGKGLIGPPGLPSPKGQKGKKGPPGPIGPIGRQGGHGNPGLQGLSGLNGPPGMPGFPGLEGDHGEQGGKGVRGPPGPPGRRGTQGAHGQKGKRGSRGAPGLRGDLGDFGVGGRMGFPGNRGYMGQTGYVGRPGRPGNDGLDGYPGFQGNPGYKGLKGYRAAKGQTGPKGPKGPPGQVKHHYISDLASEHIYEPGRLPLPSLDKMIKELVFSESGRETSVTVPRCLMMLDSPSAGLERRLPAHSCQHVCLHHTNSTAGLYWIDPNLGCSSDAVQVFCNCSSRQTCVLPNTTVTLDVPWSLKRQLSTVQLDTTLSSIQLYQVHYSVDRVQFKQLQLMSSKASQTVVHRYYLKRQLVPQALIFDGGGGEVPGVLVREFGGRLRQLRVTELRGHKNCPIFFEQPPEHPDWSCSVYELDSESLSFFDTDALPLLDLALVHRDASSLQHNRLEIGPVCFAGG</sequence>
<feature type="compositionally biased region" description="Low complexity" evidence="13">
    <location>
        <begin position="2147"/>
        <end position="2163"/>
    </location>
</feature>
<feature type="region of interest" description="Disordered" evidence="13">
    <location>
        <begin position="1190"/>
        <end position="1212"/>
    </location>
</feature>
<keyword evidence="10" id="KW-0694">RNA-binding</keyword>
<dbReference type="FunFam" id="1.10.1520.10:FF:000001">
    <property type="entry name" value="Ribonuclease 3"/>
    <property type="match status" value="1"/>
</dbReference>
<comment type="similarity">
    <text evidence="3">Belongs to the glycosyl hydrolase 3 family.</text>
</comment>
<dbReference type="InterPro" id="IPR008160">
    <property type="entry name" value="Collagen"/>
</dbReference>
<dbReference type="InterPro" id="IPR000885">
    <property type="entry name" value="Fib_collagen_C"/>
</dbReference>
<keyword evidence="5" id="KW-0964">Secreted</keyword>
<dbReference type="Proteomes" id="UP001174909">
    <property type="component" value="Unassembled WGS sequence"/>
</dbReference>
<evidence type="ECO:0000256" key="4">
    <source>
        <dbReference type="ARBA" id="ARBA00012177"/>
    </source>
</evidence>
<comment type="subcellular location">
    <subcellularLocation>
        <location evidence="2">Secreted</location>
    </subcellularLocation>
</comment>
<dbReference type="PROSITE" id="PS51461">
    <property type="entry name" value="NC1_FIB"/>
    <property type="match status" value="1"/>
</dbReference>
<feature type="compositionally biased region" description="Basic and acidic residues" evidence="13">
    <location>
        <begin position="1988"/>
        <end position="2006"/>
    </location>
</feature>
<keyword evidence="7" id="KW-0732">Signal</keyword>
<dbReference type="InterPro" id="IPR058938">
    <property type="entry name" value="Helical_CED_Drosha"/>
</dbReference>
<feature type="compositionally biased region" description="Gly residues" evidence="13">
    <location>
        <begin position="1930"/>
        <end position="1939"/>
    </location>
</feature>
<feature type="compositionally biased region" description="Gly residues" evidence="13">
    <location>
        <begin position="2242"/>
        <end position="2251"/>
    </location>
</feature>
<dbReference type="InterPro" id="IPR001764">
    <property type="entry name" value="Glyco_hydro_3_N"/>
</dbReference>
<keyword evidence="8" id="KW-0255">Endonuclease</keyword>
<dbReference type="GO" id="GO:0005201">
    <property type="term" value="F:extracellular matrix structural constituent"/>
    <property type="evidence" value="ECO:0007669"/>
    <property type="project" value="InterPro"/>
</dbReference>
<feature type="compositionally biased region" description="Low complexity" evidence="13">
    <location>
        <begin position="1656"/>
        <end position="1669"/>
    </location>
</feature>
<keyword evidence="9" id="KW-0378">Hydrolase</keyword>
<feature type="domain" description="Fibrillar collagen NC1" evidence="16">
    <location>
        <begin position="2530"/>
        <end position="2773"/>
    </location>
</feature>
<dbReference type="InterPro" id="IPR036389">
    <property type="entry name" value="RNase_III_sf"/>
</dbReference>
<evidence type="ECO:0000256" key="10">
    <source>
        <dbReference type="ARBA" id="ARBA00022884"/>
    </source>
</evidence>
<proteinExistence type="inferred from homology"/>
<dbReference type="EMBL" id="CASHTH010000671">
    <property type="protein sequence ID" value="CAI8006242.1"/>
    <property type="molecule type" value="Genomic_DNA"/>
</dbReference>
<dbReference type="Pfam" id="PF14622">
    <property type="entry name" value="Ribonucleas_3_3"/>
    <property type="match status" value="1"/>
</dbReference>
<feature type="transmembrane region" description="Helical" evidence="14">
    <location>
        <begin position="12"/>
        <end position="29"/>
    </location>
</feature>
<feature type="region of interest" description="Disordered" evidence="13">
    <location>
        <begin position="1458"/>
        <end position="1766"/>
    </location>
</feature>
<evidence type="ECO:0000256" key="3">
    <source>
        <dbReference type="ARBA" id="ARBA00005336"/>
    </source>
</evidence>
<dbReference type="InterPro" id="IPR026891">
    <property type="entry name" value="Fn3-like"/>
</dbReference>
<dbReference type="GO" id="GO:0045493">
    <property type="term" value="P:xylan catabolic process"/>
    <property type="evidence" value="ECO:0007669"/>
    <property type="project" value="InterPro"/>
</dbReference>
<reference evidence="17" key="1">
    <citation type="submission" date="2023-03" db="EMBL/GenBank/DDBJ databases">
        <authorList>
            <person name="Steffen K."/>
            <person name="Cardenas P."/>
        </authorList>
    </citation>
    <scope>NUCLEOTIDE SEQUENCE</scope>
</reference>
<dbReference type="GO" id="GO:0004525">
    <property type="term" value="F:ribonuclease III activity"/>
    <property type="evidence" value="ECO:0007669"/>
    <property type="project" value="UniProtKB-EC"/>
</dbReference>
<protein>
    <recommendedName>
        <fullName evidence="4">ribonuclease III</fullName>
        <ecNumber evidence="4">3.1.26.3</ecNumber>
    </recommendedName>
</protein>
<dbReference type="Gene3D" id="2.60.120.1000">
    <property type="match status" value="1"/>
</dbReference>
<feature type="region of interest" description="Disordered" evidence="13">
    <location>
        <begin position="1848"/>
        <end position="2428"/>
    </location>
</feature>
<dbReference type="Pfam" id="PF01410">
    <property type="entry name" value="COLFI"/>
    <property type="match status" value="1"/>
</dbReference>
<dbReference type="InterPro" id="IPR044993">
    <property type="entry name" value="BXL"/>
</dbReference>
<dbReference type="InterPro" id="IPR000999">
    <property type="entry name" value="RNase_III_dom"/>
</dbReference>
<dbReference type="GO" id="GO:0005581">
    <property type="term" value="C:collagen trimer"/>
    <property type="evidence" value="ECO:0007669"/>
    <property type="project" value="UniProtKB-KW"/>
</dbReference>
<evidence type="ECO:0000256" key="9">
    <source>
        <dbReference type="ARBA" id="ARBA00022801"/>
    </source>
</evidence>
<comment type="caution">
    <text evidence="17">The sequence shown here is derived from an EMBL/GenBank/DDBJ whole genome shotgun (WGS) entry which is preliminary data.</text>
</comment>
<evidence type="ECO:0000256" key="14">
    <source>
        <dbReference type="SAM" id="Phobius"/>
    </source>
</evidence>
<dbReference type="Pfam" id="PF14310">
    <property type="entry name" value="Fn3-like"/>
    <property type="match status" value="1"/>
</dbReference>
<dbReference type="Gene3D" id="3.20.20.300">
    <property type="entry name" value="Glycoside hydrolase, family 3, N-terminal domain"/>
    <property type="match status" value="1"/>
</dbReference>
<comment type="catalytic activity">
    <reaction evidence="1">
        <text>Endonucleolytic cleavage to 5'-phosphomonoester.</text>
        <dbReference type="EC" id="3.1.26.3"/>
    </reaction>
</comment>
<feature type="compositionally biased region" description="Polar residues" evidence="13">
    <location>
        <begin position="1200"/>
        <end position="1212"/>
    </location>
</feature>
<name>A0AA35R9Q9_GEOBA</name>
<dbReference type="GO" id="GO:0005576">
    <property type="term" value="C:extracellular region"/>
    <property type="evidence" value="ECO:0007669"/>
    <property type="project" value="UniProtKB-SubCell"/>
</dbReference>
<evidence type="ECO:0000256" key="5">
    <source>
        <dbReference type="ARBA" id="ARBA00022525"/>
    </source>
</evidence>
<feature type="compositionally biased region" description="Low complexity" evidence="13">
    <location>
        <begin position="1946"/>
        <end position="1958"/>
    </location>
</feature>
<dbReference type="CDD" id="cd00593">
    <property type="entry name" value="RIBOc"/>
    <property type="match status" value="1"/>
</dbReference>
<keyword evidence="14" id="KW-0812">Transmembrane</keyword>
<dbReference type="EC" id="3.1.26.3" evidence="4"/>
<dbReference type="GO" id="GO:0046556">
    <property type="term" value="F:alpha-L-arabinofuranosidase activity"/>
    <property type="evidence" value="ECO:0007669"/>
    <property type="project" value="TreeGrafter"/>
</dbReference>
<dbReference type="SMART" id="SM01217">
    <property type="entry name" value="Fn3_like"/>
    <property type="match status" value="1"/>
</dbReference>
<dbReference type="Pfam" id="PF26050">
    <property type="entry name" value="Helical_CED_Drosha"/>
    <property type="match status" value="1"/>
</dbReference>
<feature type="compositionally biased region" description="Basic and acidic residues" evidence="13">
    <location>
        <begin position="2165"/>
        <end position="2180"/>
    </location>
</feature>
<evidence type="ECO:0000256" key="13">
    <source>
        <dbReference type="SAM" id="MobiDB-lite"/>
    </source>
</evidence>
<dbReference type="Gene3D" id="3.40.50.1700">
    <property type="entry name" value="Glycoside hydrolase family 3 C-terminal domain"/>
    <property type="match status" value="1"/>
</dbReference>
<evidence type="ECO:0000256" key="6">
    <source>
        <dbReference type="ARBA" id="ARBA00022722"/>
    </source>
</evidence>
<evidence type="ECO:0000256" key="8">
    <source>
        <dbReference type="ARBA" id="ARBA00022759"/>
    </source>
</evidence>
<evidence type="ECO:0000259" key="15">
    <source>
        <dbReference type="PROSITE" id="PS50142"/>
    </source>
</evidence>
<dbReference type="InterPro" id="IPR036881">
    <property type="entry name" value="Glyco_hydro_3_C_sf"/>
</dbReference>
<dbReference type="InterPro" id="IPR036962">
    <property type="entry name" value="Glyco_hydro_3_N_sf"/>
</dbReference>
<dbReference type="SUPFAM" id="SSF51445">
    <property type="entry name" value="(Trans)glycosidases"/>
    <property type="match status" value="1"/>
</dbReference>
<evidence type="ECO:0000313" key="17">
    <source>
        <dbReference type="EMBL" id="CAI8006242.1"/>
    </source>
</evidence>